<organism evidence="2">
    <name type="scientific">marine metagenome</name>
    <dbReference type="NCBI Taxonomy" id="408172"/>
    <lineage>
        <taxon>unclassified sequences</taxon>
        <taxon>metagenomes</taxon>
        <taxon>ecological metagenomes</taxon>
    </lineage>
</organism>
<gene>
    <name evidence="2" type="ORF">METZ01_LOCUS24139</name>
</gene>
<accession>A0A381PW91</accession>
<proteinExistence type="predicted"/>
<feature type="non-terminal residue" evidence="2">
    <location>
        <position position="1"/>
    </location>
</feature>
<evidence type="ECO:0000313" key="2">
    <source>
        <dbReference type="EMBL" id="SUZ71285.1"/>
    </source>
</evidence>
<protein>
    <submittedName>
        <fullName evidence="2">Uncharacterized protein</fullName>
    </submittedName>
</protein>
<feature type="region of interest" description="Disordered" evidence="1">
    <location>
        <begin position="8"/>
        <end position="45"/>
    </location>
</feature>
<sequence length="45" mass="4791">VVELLVRRVGLEPTRPKTPAPKAGASASSATGARITTYRSKRVLQ</sequence>
<name>A0A381PW91_9ZZZZ</name>
<reference evidence="2" key="1">
    <citation type="submission" date="2018-05" db="EMBL/GenBank/DDBJ databases">
        <authorList>
            <person name="Lanie J.A."/>
            <person name="Ng W.-L."/>
            <person name="Kazmierczak K.M."/>
            <person name="Andrzejewski T.M."/>
            <person name="Davidsen T.M."/>
            <person name="Wayne K.J."/>
            <person name="Tettelin H."/>
            <person name="Glass J.I."/>
            <person name="Rusch D."/>
            <person name="Podicherti R."/>
            <person name="Tsui H.-C.T."/>
            <person name="Winkler M.E."/>
        </authorList>
    </citation>
    <scope>NUCLEOTIDE SEQUENCE</scope>
</reference>
<evidence type="ECO:0000256" key="1">
    <source>
        <dbReference type="SAM" id="MobiDB-lite"/>
    </source>
</evidence>
<feature type="compositionally biased region" description="Low complexity" evidence="1">
    <location>
        <begin position="20"/>
        <end position="33"/>
    </location>
</feature>
<dbReference type="AlphaFoldDB" id="A0A381PW91"/>
<dbReference type="EMBL" id="UINC01001116">
    <property type="protein sequence ID" value="SUZ71285.1"/>
    <property type="molecule type" value="Genomic_DNA"/>
</dbReference>